<protein>
    <recommendedName>
        <fullName evidence="8">SHSP domain-containing protein</fullName>
    </recommendedName>
</protein>
<dbReference type="SUPFAM" id="SSF49764">
    <property type="entry name" value="HSP20-like chaperones"/>
    <property type="match status" value="1"/>
</dbReference>
<dbReference type="InterPro" id="IPR008978">
    <property type="entry name" value="HSP20-like_chaperone"/>
</dbReference>
<evidence type="ECO:0000256" key="3">
    <source>
        <dbReference type="ARBA" id="ARBA00022821"/>
    </source>
</evidence>
<comment type="subcellular location">
    <subcellularLocation>
        <location evidence="1">Cell membrane</location>
        <topology evidence="1">Single-pass membrane protein</topology>
    </subcellularLocation>
</comment>
<dbReference type="InterPro" id="IPR002068">
    <property type="entry name" value="A-crystallin/Hsp20_dom"/>
</dbReference>
<accession>A0A2G2XPA0</accession>
<dbReference type="GO" id="GO:0005886">
    <property type="term" value="C:plasma membrane"/>
    <property type="evidence" value="ECO:0007669"/>
    <property type="project" value="UniProtKB-SubCell"/>
</dbReference>
<dbReference type="Pfam" id="PF00011">
    <property type="entry name" value="HSP20"/>
    <property type="match status" value="1"/>
</dbReference>
<feature type="region of interest" description="Disordered" evidence="6">
    <location>
        <begin position="114"/>
        <end position="170"/>
    </location>
</feature>
<evidence type="ECO:0000256" key="5">
    <source>
        <dbReference type="RuleBase" id="RU003616"/>
    </source>
</evidence>
<reference evidence="10" key="2">
    <citation type="journal article" date="2017" name="J. Anim. Genet.">
        <title>Multiple reference genome sequences of hot pepper reveal the massive evolution of plant disease resistance genes by retroduplication.</title>
        <authorList>
            <person name="Kim S."/>
            <person name="Park J."/>
            <person name="Yeom S.-I."/>
            <person name="Kim Y.-M."/>
            <person name="Seo E."/>
            <person name="Kim K.-T."/>
            <person name="Kim M.-S."/>
            <person name="Lee J.M."/>
            <person name="Cheong K."/>
            <person name="Shin H.-S."/>
            <person name="Kim S.-B."/>
            <person name="Han K."/>
            <person name="Lee J."/>
            <person name="Park M."/>
            <person name="Lee H.-A."/>
            <person name="Lee H.-Y."/>
            <person name="Lee Y."/>
            <person name="Oh S."/>
            <person name="Lee J.H."/>
            <person name="Choi E."/>
            <person name="Choi E."/>
            <person name="Lee S.E."/>
            <person name="Jeon J."/>
            <person name="Kim H."/>
            <person name="Choi G."/>
            <person name="Song H."/>
            <person name="Lee J."/>
            <person name="Lee S.-C."/>
            <person name="Kwon J.-K."/>
            <person name="Lee H.-Y."/>
            <person name="Koo N."/>
            <person name="Hong Y."/>
            <person name="Kim R.W."/>
            <person name="Kang W.-H."/>
            <person name="Huh J.H."/>
            <person name="Kang B.-C."/>
            <person name="Yang T.-J."/>
            <person name="Lee Y.-H."/>
            <person name="Bennetzen J.L."/>
            <person name="Choi D."/>
        </authorList>
    </citation>
    <scope>NUCLEOTIDE SEQUENCE [LARGE SCALE GENOMIC DNA]</scope>
    <source>
        <strain evidence="10">cv. PBC81</strain>
    </source>
</reference>
<proteinExistence type="inferred from homology"/>
<keyword evidence="7" id="KW-0472">Membrane</keyword>
<gene>
    <name evidence="9" type="ORF">CQW23_01677</name>
</gene>
<evidence type="ECO:0000259" key="8">
    <source>
        <dbReference type="PROSITE" id="PS01031"/>
    </source>
</evidence>
<keyword evidence="10" id="KW-1185">Reference proteome</keyword>
<evidence type="ECO:0000313" key="10">
    <source>
        <dbReference type="Proteomes" id="UP000224567"/>
    </source>
</evidence>
<evidence type="ECO:0000256" key="1">
    <source>
        <dbReference type="ARBA" id="ARBA00004162"/>
    </source>
</evidence>
<name>A0A2G2XPA0_CAPBA</name>
<dbReference type="GO" id="GO:0006952">
    <property type="term" value="P:defense response"/>
    <property type="evidence" value="ECO:0007669"/>
    <property type="project" value="UniProtKB-KW"/>
</dbReference>
<reference evidence="9 10" key="1">
    <citation type="journal article" date="2017" name="Genome Biol.">
        <title>New reference genome sequences of hot pepper reveal the massive evolution of plant disease-resistance genes by retroduplication.</title>
        <authorList>
            <person name="Kim S."/>
            <person name="Park J."/>
            <person name="Yeom S.I."/>
            <person name="Kim Y.M."/>
            <person name="Seo E."/>
            <person name="Kim K.T."/>
            <person name="Kim M.S."/>
            <person name="Lee J.M."/>
            <person name="Cheong K."/>
            <person name="Shin H.S."/>
            <person name="Kim S.B."/>
            <person name="Han K."/>
            <person name="Lee J."/>
            <person name="Park M."/>
            <person name="Lee H.A."/>
            <person name="Lee H.Y."/>
            <person name="Lee Y."/>
            <person name="Oh S."/>
            <person name="Lee J.H."/>
            <person name="Choi E."/>
            <person name="Choi E."/>
            <person name="Lee S.E."/>
            <person name="Jeon J."/>
            <person name="Kim H."/>
            <person name="Choi G."/>
            <person name="Song H."/>
            <person name="Lee J."/>
            <person name="Lee S.C."/>
            <person name="Kwon J.K."/>
            <person name="Lee H.Y."/>
            <person name="Koo N."/>
            <person name="Hong Y."/>
            <person name="Kim R.W."/>
            <person name="Kang W.H."/>
            <person name="Huh J.H."/>
            <person name="Kang B.C."/>
            <person name="Yang T.J."/>
            <person name="Lee Y.H."/>
            <person name="Bennetzen J.L."/>
            <person name="Choi D."/>
        </authorList>
    </citation>
    <scope>NUCLEOTIDE SEQUENCE [LARGE SCALE GENOMIC DNA]</scope>
    <source>
        <strain evidence="10">cv. PBC81</strain>
    </source>
</reference>
<dbReference type="CDD" id="cd06464">
    <property type="entry name" value="ACD_sHsps-like"/>
    <property type="match status" value="1"/>
</dbReference>
<feature type="compositionally biased region" description="Polar residues" evidence="6">
    <location>
        <begin position="147"/>
        <end position="159"/>
    </location>
</feature>
<evidence type="ECO:0000256" key="4">
    <source>
        <dbReference type="PROSITE-ProRule" id="PRU00285"/>
    </source>
</evidence>
<comment type="caution">
    <text evidence="9">The sequence shown here is derived from an EMBL/GenBank/DDBJ whole genome shotgun (WGS) entry which is preliminary data.</text>
</comment>
<feature type="compositionally biased region" description="Basic and acidic residues" evidence="6">
    <location>
        <begin position="160"/>
        <end position="170"/>
    </location>
</feature>
<dbReference type="OrthoDB" id="1431247at2759"/>
<evidence type="ECO:0000256" key="6">
    <source>
        <dbReference type="SAM" id="MobiDB-lite"/>
    </source>
</evidence>
<evidence type="ECO:0000256" key="7">
    <source>
        <dbReference type="SAM" id="Phobius"/>
    </source>
</evidence>
<dbReference type="PROSITE" id="PS01031">
    <property type="entry name" value="SHSP"/>
    <property type="match status" value="1"/>
</dbReference>
<dbReference type="PANTHER" id="PTHR43670">
    <property type="entry name" value="HEAT SHOCK PROTEIN 26"/>
    <property type="match status" value="1"/>
</dbReference>
<keyword evidence="7" id="KW-1133">Transmembrane helix</keyword>
<evidence type="ECO:0000313" key="9">
    <source>
        <dbReference type="EMBL" id="PHT59314.1"/>
    </source>
</evidence>
<keyword evidence="3" id="KW-0611">Plant defense</keyword>
<dbReference type="Proteomes" id="UP000224567">
    <property type="component" value="Unassembled WGS sequence"/>
</dbReference>
<dbReference type="GO" id="GO:0034605">
    <property type="term" value="P:cellular response to heat"/>
    <property type="evidence" value="ECO:0007669"/>
    <property type="project" value="TreeGrafter"/>
</dbReference>
<dbReference type="EMBL" id="MLFT02000001">
    <property type="protein sequence ID" value="PHT59314.1"/>
    <property type="molecule type" value="Genomic_DNA"/>
</dbReference>
<evidence type="ECO:0000256" key="2">
    <source>
        <dbReference type="ARBA" id="ARBA00022475"/>
    </source>
</evidence>
<sequence length="215" mass="24285">MENGYKDRCSCCSNSRIYEDFVPSSELVHGKDYDTLLLNLPGFKKEEVKVQLCKTGILKISGQRPVNKFLSFQKDFPVPRNCGKSKINARLVNGILYVKHPKLITIKEKELPASTSELPEQDYKKTELDDLSKQDNSENSHAKQEPKTISPNISEQTQVKQDESTKDDTTRNASDLFAKLKVSREVMNMALAAVVVLGFGRYVVNVMRSPKKAKE</sequence>
<dbReference type="AlphaFoldDB" id="A0A2G2XPA0"/>
<dbReference type="PANTHER" id="PTHR43670:SF53">
    <property type="entry name" value="PROTEIN RESTRICTED TEV MOVEMENT 2-LIKE"/>
    <property type="match status" value="1"/>
</dbReference>
<dbReference type="STRING" id="33114.A0A2G2XPA0"/>
<keyword evidence="2" id="KW-1003">Cell membrane</keyword>
<feature type="domain" description="SHSP" evidence="8">
    <location>
        <begin position="16"/>
        <end position="117"/>
    </location>
</feature>
<keyword evidence="7" id="KW-0812">Transmembrane</keyword>
<dbReference type="Gene3D" id="2.60.40.790">
    <property type="match status" value="1"/>
</dbReference>
<comment type="similarity">
    <text evidence="4 5">Belongs to the small heat shock protein (HSP20) family.</text>
</comment>
<feature type="transmembrane region" description="Helical" evidence="7">
    <location>
        <begin position="186"/>
        <end position="204"/>
    </location>
</feature>
<organism evidence="9 10">
    <name type="scientific">Capsicum baccatum</name>
    <name type="common">Peruvian pepper</name>
    <dbReference type="NCBI Taxonomy" id="33114"/>
    <lineage>
        <taxon>Eukaryota</taxon>
        <taxon>Viridiplantae</taxon>
        <taxon>Streptophyta</taxon>
        <taxon>Embryophyta</taxon>
        <taxon>Tracheophyta</taxon>
        <taxon>Spermatophyta</taxon>
        <taxon>Magnoliopsida</taxon>
        <taxon>eudicotyledons</taxon>
        <taxon>Gunneridae</taxon>
        <taxon>Pentapetalae</taxon>
        <taxon>asterids</taxon>
        <taxon>lamiids</taxon>
        <taxon>Solanales</taxon>
        <taxon>Solanaceae</taxon>
        <taxon>Solanoideae</taxon>
        <taxon>Capsiceae</taxon>
        <taxon>Capsicum</taxon>
    </lineage>
</organism>
<feature type="compositionally biased region" description="Basic and acidic residues" evidence="6">
    <location>
        <begin position="121"/>
        <end position="146"/>
    </location>
</feature>